<proteinExistence type="predicted"/>
<dbReference type="STRING" id="56107.Cylst_0367"/>
<evidence type="ECO:0000256" key="1">
    <source>
        <dbReference type="SAM" id="SignalP"/>
    </source>
</evidence>
<feature type="chain" id="PRO_5003938227" description="Spore coat protein U domain-containing protein" evidence="1">
    <location>
        <begin position="20"/>
        <end position="162"/>
    </location>
</feature>
<gene>
    <name evidence="2" type="ORF">Cylst_0367</name>
</gene>
<dbReference type="eggNOG" id="ENOG5033EE1">
    <property type="taxonomic scope" value="Bacteria"/>
</dbReference>
<dbReference type="OrthoDB" id="485895at2"/>
<reference evidence="2 3" key="1">
    <citation type="submission" date="2012-06" db="EMBL/GenBank/DDBJ databases">
        <title>Finished chromosome of genome of Cylindrospermum stagnale PCC 7417.</title>
        <authorList>
            <consortium name="US DOE Joint Genome Institute"/>
            <person name="Gugger M."/>
            <person name="Coursin T."/>
            <person name="Rippka R."/>
            <person name="Tandeau De Marsac N."/>
            <person name="Huntemann M."/>
            <person name="Wei C.-L."/>
            <person name="Han J."/>
            <person name="Detter J.C."/>
            <person name="Han C."/>
            <person name="Tapia R."/>
            <person name="Chen A."/>
            <person name="Kyrpides N."/>
            <person name="Mavromatis K."/>
            <person name="Markowitz V."/>
            <person name="Szeto E."/>
            <person name="Ivanova N."/>
            <person name="Pagani I."/>
            <person name="Pati A."/>
            <person name="Goodwin L."/>
            <person name="Nordberg H.P."/>
            <person name="Cantor M.N."/>
            <person name="Hua S.X."/>
            <person name="Woyke T."/>
            <person name="Kerfeld C.A."/>
        </authorList>
    </citation>
    <scope>NUCLEOTIDE SEQUENCE [LARGE SCALE GENOMIC DNA]</scope>
    <source>
        <strain evidence="2 3">PCC 7417</strain>
    </source>
</reference>
<dbReference type="Proteomes" id="UP000010475">
    <property type="component" value="Chromosome"/>
</dbReference>
<dbReference type="AlphaFoldDB" id="K9WSE8"/>
<evidence type="ECO:0000313" key="2">
    <source>
        <dbReference type="EMBL" id="AFZ22724.1"/>
    </source>
</evidence>
<accession>K9WSE8</accession>
<keyword evidence="1" id="KW-0732">Signal</keyword>
<name>K9WSE8_9NOST</name>
<dbReference type="EMBL" id="CP003642">
    <property type="protein sequence ID" value="AFZ22724.1"/>
    <property type="molecule type" value="Genomic_DNA"/>
</dbReference>
<organism evidence="2 3">
    <name type="scientific">Cylindrospermum stagnale PCC 7417</name>
    <dbReference type="NCBI Taxonomy" id="56107"/>
    <lineage>
        <taxon>Bacteria</taxon>
        <taxon>Bacillati</taxon>
        <taxon>Cyanobacteriota</taxon>
        <taxon>Cyanophyceae</taxon>
        <taxon>Nostocales</taxon>
        <taxon>Nostocaceae</taxon>
        <taxon>Cylindrospermum</taxon>
    </lineage>
</organism>
<feature type="signal peptide" evidence="1">
    <location>
        <begin position="1"/>
        <end position="19"/>
    </location>
</feature>
<dbReference type="KEGG" id="csg:Cylst_0367"/>
<dbReference type="HOGENOM" id="CLU_1552762_0_0_3"/>
<evidence type="ECO:0008006" key="4">
    <source>
        <dbReference type="Google" id="ProtNLM"/>
    </source>
</evidence>
<dbReference type="RefSeq" id="WP_015205982.1">
    <property type="nucleotide sequence ID" value="NC_019757.1"/>
</dbReference>
<keyword evidence="3" id="KW-1185">Reference proteome</keyword>
<protein>
    <recommendedName>
        <fullName evidence="4">Spore coat protein U domain-containing protein</fullName>
    </recommendedName>
</protein>
<sequence length="162" mass="16253">MIRHSLFTAALILAASAAAAPKTMAQTVDIPFAGTVGGGCTFDTPIAGILAVQGPVGTPTSLRGDSFINGGSRGKVNVVCSQPASLTVSLPVQTGGPTFTPIFSDASVESPAGVTSSFPGSSPIPLPSNATGTPLEVKMFVDKGSTLQAGNYQYNVTLTIVP</sequence>
<evidence type="ECO:0000313" key="3">
    <source>
        <dbReference type="Proteomes" id="UP000010475"/>
    </source>
</evidence>